<feature type="region of interest" description="Disordered" evidence="1">
    <location>
        <begin position="413"/>
        <end position="473"/>
    </location>
</feature>
<accession>A0A371CGU0</accession>
<dbReference type="InterPro" id="IPR046496">
    <property type="entry name" value="DUF6589"/>
</dbReference>
<protein>
    <recommendedName>
        <fullName evidence="2">DUF6589 domain-containing protein</fullName>
    </recommendedName>
</protein>
<evidence type="ECO:0000313" key="4">
    <source>
        <dbReference type="Proteomes" id="UP000256964"/>
    </source>
</evidence>
<dbReference type="AlphaFoldDB" id="A0A371CGU0"/>
<feature type="domain" description="DUF6589" evidence="2">
    <location>
        <begin position="249"/>
        <end position="305"/>
    </location>
</feature>
<keyword evidence="4" id="KW-1185">Reference proteome</keyword>
<reference evidence="3 4" key="1">
    <citation type="journal article" date="2018" name="Biotechnol. Biofuels">
        <title>Integrative visual omics of the white-rot fungus Polyporus brumalis exposes the biotechnological potential of its oxidative enzymes for delignifying raw plant biomass.</title>
        <authorList>
            <person name="Miyauchi S."/>
            <person name="Rancon A."/>
            <person name="Drula E."/>
            <person name="Hage H."/>
            <person name="Chaduli D."/>
            <person name="Favel A."/>
            <person name="Grisel S."/>
            <person name="Henrissat B."/>
            <person name="Herpoel-Gimbert I."/>
            <person name="Ruiz-Duenas F.J."/>
            <person name="Chevret D."/>
            <person name="Hainaut M."/>
            <person name="Lin J."/>
            <person name="Wang M."/>
            <person name="Pangilinan J."/>
            <person name="Lipzen A."/>
            <person name="Lesage-Meessen L."/>
            <person name="Navarro D."/>
            <person name="Riley R."/>
            <person name="Grigoriev I.V."/>
            <person name="Zhou S."/>
            <person name="Raouche S."/>
            <person name="Rosso M.N."/>
        </authorList>
    </citation>
    <scope>NUCLEOTIDE SEQUENCE [LARGE SCALE GENOMIC DNA]</scope>
    <source>
        <strain evidence="3 4">BRFM 1820</strain>
    </source>
</reference>
<feature type="compositionally biased region" description="Acidic residues" evidence="1">
    <location>
        <begin position="433"/>
        <end position="451"/>
    </location>
</feature>
<dbReference type="Pfam" id="PF20231">
    <property type="entry name" value="DUF6589"/>
    <property type="match status" value="2"/>
</dbReference>
<evidence type="ECO:0000313" key="3">
    <source>
        <dbReference type="EMBL" id="RDX39494.1"/>
    </source>
</evidence>
<dbReference type="OrthoDB" id="2803256at2759"/>
<evidence type="ECO:0000256" key="1">
    <source>
        <dbReference type="SAM" id="MobiDB-lite"/>
    </source>
</evidence>
<feature type="domain" description="DUF6589" evidence="2">
    <location>
        <begin position="8"/>
        <end position="228"/>
    </location>
</feature>
<proteinExistence type="predicted"/>
<dbReference type="STRING" id="139420.A0A371CGU0"/>
<evidence type="ECO:0000259" key="2">
    <source>
        <dbReference type="Pfam" id="PF20231"/>
    </source>
</evidence>
<organism evidence="3 4">
    <name type="scientific">Lentinus brumalis</name>
    <dbReference type="NCBI Taxonomy" id="2498619"/>
    <lineage>
        <taxon>Eukaryota</taxon>
        <taxon>Fungi</taxon>
        <taxon>Dikarya</taxon>
        <taxon>Basidiomycota</taxon>
        <taxon>Agaricomycotina</taxon>
        <taxon>Agaricomycetes</taxon>
        <taxon>Polyporales</taxon>
        <taxon>Polyporaceae</taxon>
        <taxon>Lentinus</taxon>
    </lineage>
</organism>
<name>A0A371CGU0_9APHY</name>
<gene>
    <name evidence="3" type="ORF">OH76DRAFT_1424286</name>
</gene>
<dbReference type="Proteomes" id="UP000256964">
    <property type="component" value="Unassembled WGS sequence"/>
</dbReference>
<sequence length="473" mass="52948">NTVHHGGAAFSKYKADIAAHSPESHGIPLHKTDVFPMPAMNIDESSTSGNAEVLDTMFEEMGFDVSSSEFAEEVRLVFGDQLSMAHVQGVTHARVGHDDPANVYLNVVFAPGFFHYQMAATHGLLEMYWGDPAHDPGLLHFSNTRLDHKPIVLSSLPPYRVCRDLIFVCLYARVLLCLELVPGITLDKCTSKYTFEDLYRHATAIVDQYASAEVAEKAHSEDNVFTNAGRPLRPHGHGVEAVGTWLLRVKYAHELLHLVHNIIHIWPPALRDVIMKNWLVNTTGNPNSFVPVDLLQEHLNYWIKMSHIPGTWSQRFVGMARDDLPIHQGSKYHTPDLTKDITTLMASLREHSVYVKEGDCRYNASVVPVPNVYTAGIHSLAGALSDYNDLFAKMKTRRGRVPLIGKSVLATRRVGHPPADGHTPPTWRPATPFDDDVEMEEQNAPEMEESRDDSSQNPRPRMILTSLAMNSFR</sequence>
<feature type="non-terminal residue" evidence="3">
    <location>
        <position position="473"/>
    </location>
</feature>
<dbReference type="EMBL" id="KZ857814">
    <property type="protein sequence ID" value="RDX39494.1"/>
    <property type="molecule type" value="Genomic_DNA"/>
</dbReference>